<evidence type="ECO:0000256" key="2">
    <source>
        <dbReference type="ARBA" id="ARBA00007523"/>
    </source>
</evidence>
<dbReference type="Pfam" id="PF01257">
    <property type="entry name" value="2Fe-2S_thioredx"/>
    <property type="match status" value="1"/>
</dbReference>
<dbReference type="PROSITE" id="PS00645">
    <property type="entry name" value="COMPLEX1_51K_2"/>
    <property type="match status" value="1"/>
</dbReference>
<dbReference type="GO" id="GO:0051539">
    <property type="term" value="F:4 iron, 4 sulfur cluster binding"/>
    <property type="evidence" value="ECO:0007669"/>
    <property type="project" value="UniProtKB-KW"/>
</dbReference>
<dbReference type="Pfam" id="PF10531">
    <property type="entry name" value="SLBB"/>
    <property type="match status" value="1"/>
</dbReference>
<dbReference type="GO" id="GO:0010181">
    <property type="term" value="F:FMN binding"/>
    <property type="evidence" value="ECO:0007669"/>
    <property type="project" value="InterPro"/>
</dbReference>
<accession>A0AA49FMZ8</accession>
<comment type="similarity">
    <text evidence="2">Belongs to the complex I 51 kDa subunit family.</text>
</comment>
<gene>
    <name evidence="8" type="ORF">OHM77_05360</name>
</gene>
<dbReference type="InterPro" id="IPR041921">
    <property type="entry name" value="NuoE_N"/>
</dbReference>
<sequence>MHSETLAPILERHRRDGTRLVQILREVQDVLGWLPPEAITEIAAATAMPRVRVESTAGFYGFFHTRPMGRYRVLWSDNVTDRMLGSRELMRSMCEKLWLEPGRVSEDGLVSVDATSCTGMGDQGPAILVNGRAITRMTPRRVEEIVGLIQAQAPLADWPAEFFAVEDNIRRTGALLDHGLAPGEALAAALERGPAALIDEIKASGLRGRGGAGFSTGLKWEACRNAPRAKIGDRPQFYESQNRGLSPIFPIFPYVVCNADEGEPGTFKDRVLLTRHADLVFEGMAIAGLAVGATRGLLYLRGEYRYLLEPLEAVLARRRAAGLPGNFDIEIHLGAGAYICGEESALIESLEGKPGRPRIRPPFPVTRGYLGQPTTVNNVETLAAACLVARHGGAWYAKLGTAKSAGTKLLSVSGDVARPGIYEYPFGATVAEVLADCGTDGCSQAVQVSGPSGVTLSPDEYGRRLAFEDVPTAGSLMVFDCRRDMFEVARNFVRFFAHESCGFCTPCRVGTALAAKLMDKIAAGHGSPYDLDELSKLRGVMRGASHCGLGNSASNAIADTLAKFRPAYERRLMSSDYEPAFDLDAALSQARQMTGRDDRAAHLEESS</sequence>
<dbReference type="Pfam" id="PF10589">
    <property type="entry name" value="NADH_4Fe-4S"/>
    <property type="match status" value="1"/>
</dbReference>
<dbReference type="InterPro" id="IPR037225">
    <property type="entry name" value="Nuo51_FMN-bd_sf"/>
</dbReference>
<feature type="domain" description="NADH-ubiquinone oxidoreductase 51kDa subunit iron-sulphur binding" evidence="7">
    <location>
        <begin position="486"/>
        <end position="531"/>
    </location>
</feature>
<dbReference type="SMART" id="SM00928">
    <property type="entry name" value="NADH_4Fe-4S"/>
    <property type="match status" value="1"/>
</dbReference>
<organism evidence="8">
    <name type="scientific">Candidatus Nitricoxidivorans perseverans</name>
    <dbReference type="NCBI Taxonomy" id="2975601"/>
    <lineage>
        <taxon>Bacteria</taxon>
        <taxon>Pseudomonadati</taxon>
        <taxon>Pseudomonadota</taxon>
        <taxon>Betaproteobacteria</taxon>
        <taxon>Nitrosomonadales</taxon>
        <taxon>Sterolibacteriaceae</taxon>
        <taxon>Candidatus Nitricoxidivorans</taxon>
    </lineage>
</organism>
<keyword evidence="3" id="KW-0004">4Fe-4S</keyword>
<proteinExistence type="inferred from homology"/>
<dbReference type="SUPFAM" id="SSF142019">
    <property type="entry name" value="Nqo1 FMN-binding domain-like"/>
    <property type="match status" value="1"/>
</dbReference>
<keyword evidence="4" id="KW-0479">Metal-binding</keyword>
<evidence type="ECO:0000313" key="8">
    <source>
        <dbReference type="EMBL" id="WIM06695.1"/>
    </source>
</evidence>
<dbReference type="Gene3D" id="3.40.30.10">
    <property type="entry name" value="Glutaredoxin"/>
    <property type="match status" value="1"/>
</dbReference>
<dbReference type="SUPFAM" id="SSF140490">
    <property type="entry name" value="Nqo1C-terminal domain-like"/>
    <property type="match status" value="1"/>
</dbReference>
<evidence type="ECO:0000256" key="6">
    <source>
        <dbReference type="ARBA" id="ARBA00023014"/>
    </source>
</evidence>
<dbReference type="EMBL" id="CP107246">
    <property type="protein sequence ID" value="WIM06695.1"/>
    <property type="molecule type" value="Genomic_DNA"/>
</dbReference>
<dbReference type="InterPro" id="IPR011538">
    <property type="entry name" value="Nuo51_FMN-bd"/>
</dbReference>
<dbReference type="Gene3D" id="3.10.20.600">
    <property type="match status" value="1"/>
</dbReference>
<dbReference type="PROSITE" id="PS00644">
    <property type="entry name" value="COMPLEX1_51K_1"/>
    <property type="match status" value="1"/>
</dbReference>
<dbReference type="PANTHER" id="PTHR43578:SF3">
    <property type="entry name" value="NADH-QUINONE OXIDOREDUCTASE SUBUNIT F"/>
    <property type="match status" value="1"/>
</dbReference>
<dbReference type="InterPro" id="IPR001949">
    <property type="entry name" value="NADH-UbQ_OxRdtase_51kDa_CS"/>
</dbReference>
<dbReference type="Gene3D" id="1.20.1440.230">
    <property type="entry name" value="NADH-ubiquinone oxidoreductase 51kDa subunit, iron-sulphur binding domain"/>
    <property type="match status" value="1"/>
</dbReference>
<evidence type="ECO:0000256" key="5">
    <source>
        <dbReference type="ARBA" id="ARBA00023004"/>
    </source>
</evidence>
<protein>
    <submittedName>
        <fullName evidence="8">NAD(P)H-dependent oxidoreductase subunit E</fullName>
    </submittedName>
</protein>
<dbReference type="Proteomes" id="UP001234916">
    <property type="component" value="Chromosome"/>
</dbReference>
<evidence type="ECO:0000256" key="4">
    <source>
        <dbReference type="ARBA" id="ARBA00022723"/>
    </source>
</evidence>
<evidence type="ECO:0000256" key="3">
    <source>
        <dbReference type="ARBA" id="ARBA00022485"/>
    </source>
</evidence>
<evidence type="ECO:0000259" key="7">
    <source>
        <dbReference type="SMART" id="SM00928"/>
    </source>
</evidence>
<dbReference type="InterPro" id="IPR036249">
    <property type="entry name" value="Thioredoxin-like_sf"/>
</dbReference>
<dbReference type="Gene3D" id="1.10.10.1590">
    <property type="entry name" value="NADH-quinone oxidoreductase subunit E"/>
    <property type="match status" value="1"/>
</dbReference>
<comment type="cofactor">
    <cofactor evidence="1">
        <name>FMN</name>
        <dbReference type="ChEBI" id="CHEBI:58210"/>
    </cofactor>
</comment>
<dbReference type="KEGG" id="npv:OHM77_05360"/>
<dbReference type="InterPro" id="IPR019575">
    <property type="entry name" value="Nuop51_4Fe4S-bd"/>
</dbReference>
<dbReference type="Gene3D" id="3.40.50.11540">
    <property type="entry name" value="NADH-ubiquinone oxidoreductase 51kDa subunit"/>
    <property type="match status" value="1"/>
</dbReference>
<name>A0AA49FMZ8_9PROT</name>
<reference evidence="8" key="1">
    <citation type="journal article" date="2023" name="Nat. Microbiol.">
        <title>Enrichment and characterization of a nitric oxide-reducing microbial community in a continuous bioreactor.</title>
        <authorList>
            <person name="Garrido-Amador P."/>
            <person name="Stortenbeker N."/>
            <person name="Wessels H.J.C.T."/>
            <person name="Speth D.R."/>
            <person name="Garcia-Heredia I."/>
            <person name="Kartal B."/>
        </authorList>
    </citation>
    <scope>NUCLEOTIDE SEQUENCE</scope>
    <source>
        <strain evidence="8">MAG1</strain>
    </source>
</reference>
<keyword evidence="5" id="KW-0408">Iron</keyword>
<dbReference type="GO" id="GO:0008137">
    <property type="term" value="F:NADH dehydrogenase (ubiquinone) activity"/>
    <property type="evidence" value="ECO:0007669"/>
    <property type="project" value="InterPro"/>
</dbReference>
<dbReference type="PANTHER" id="PTHR43578">
    <property type="entry name" value="NADH-QUINONE OXIDOREDUCTASE SUBUNIT F"/>
    <property type="match status" value="1"/>
</dbReference>
<keyword evidence="6" id="KW-0411">Iron-sulfur</keyword>
<dbReference type="InterPro" id="IPR019554">
    <property type="entry name" value="Soluble_ligand-bd"/>
</dbReference>
<dbReference type="SUPFAM" id="SSF52833">
    <property type="entry name" value="Thioredoxin-like"/>
    <property type="match status" value="1"/>
</dbReference>
<dbReference type="Pfam" id="PF01512">
    <property type="entry name" value="Complex1_51K"/>
    <property type="match status" value="1"/>
</dbReference>
<dbReference type="AlphaFoldDB" id="A0AA49FMZ8"/>
<evidence type="ECO:0000256" key="1">
    <source>
        <dbReference type="ARBA" id="ARBA00001917"/>
    </source>
</evidence>
<dbReference type="InterPro" id="IPR037207">
    <property type="entry name" value="Nuop51_4Fe4S-bd_sf"/>
</dbReference>
<dbReference type="GO" id="GO:0046872">
    <property type="term" value="F:metal ion binding"/>
    <property type="evidence" value="ECO:0007669"/>
    <property type="project" value="UniProtKB-KW"/>
</dbReference>
<dbReference type="SUPFAM" id="SSF142984">
    <property type="entry name" value="Nqo1 middle domain-like"/>
    <property type="match status" value="1"/>
</dbReference>